<gene>
    <name evidence="1" type="ordered locus">MICA_1610</name>
</gene>
<dbReference type="RefSeq" id="WP_014103148.1">
    <property type="nucleotide sequence ID" value="NC_016026.1"/>
</dbReference>
<dbReference type="EMBL" id="CP002382">
    <property type="protein sequence ID" value="AEP09925.1"/>
    <property type="molecule type" value="Genomic_DNA"/>
</dbReference>
<sequence length="263" mass="29017">MGLQFANVTKDRKDLFNALAQAYSEIYIPAFPDVNERESLEQIHGLMNGAVPGVQAIVNIAGNNLTSNGPDRVVKGIAVAYHFHPEHVGLLAYNAVCPKAKGEGIGKILVHSRIESLKQLSANQNASLRGVFVECHDPAVIDAKNDVMDPSARIRLFTSWGAREVPFNYVQPPLDAHLDYCDTMNLYNYPVDGQYATPQAALDFVKAQFNKALPNFDHTQIAHYRNMMQELAEWSAKAANDNTPQKETAPLLDKAAVQALKFV</sequence>
<dbReference type="SUPFAM" id="SSF55729">
    <property type="entry name" value="Acyl-CoA N-acyltransferases (Nat)"/>
    <property type="match status" value="1"/>
</dbReference>
<proteinExistence type="predicted"/>
<dbReference type="InterPro" id="IPR016181">
    <property type="entry name" value="Acyl_CoA_acyltransferase"/>
</dbReference>
<dbReference type="Gene3D" id="3.40.630.30">
    <property type="match status" value="1"/>
</dbReference>
<reference evidence="1 2" key="1">
    <citation type="journal article" date="2011" name="BMC Genomics">
        <title>Genomic insights into an obligate epibiotic bacterial predator: Micavibrio aeruginosavorus ARL-13.</title>
        <authorList>
            <person name="Wang Z."/>
            <person name="Kadouri D."/>
            <person name="Wu M."/>
        </authorList>
    </citation>
    <scope>NUCLEOTIDE SEQUENCE [LARGE SCALE GENOMIC DNA]</scope>
    <source>
        <strain evidence="1 2">ARL-13</strain>
    </source>
</reference>
<protein>
    <recommendedName>
        <fullName evidence="3">N-acetyltransferase domain-containing protein</fullName>
    </recommendedName>
</protein>
<name>G2KQJ7_MICAA</name>
<dbReference type="eggNOG" id="ENOG5030K1E">
    <property type="taxonomic scope" value="Bacteria"/>
</dbReference>
<keyword evidence="2" id="KW-1185">Reference proteome</keyword>
<accession>G2KQJ7</accession>
<dbReference type="Proteomes" id="UP000009286">
    <property type="component" value="Chromosome"/>
</dbReference>
<evidence type="ECO:0000313" key="2">
    <source>
        <dbReference type="Proteomes" id="UP000009286"/>
    </source>
</evidence>
<dbReference type="OrthoDB" id="120618at2"/>
<dbReference type="KEGG" id="mai:MICA_1610"/>
<evidence type="ECO:0008006" key="3">
    <source>
        <dbReference type="Google" id="ProtNLM"/>
    </source>
</evidence>
<dbReference type="HOGENOM" id="CLU_1056949_0_0_5"/>
<evidence type="ECO:0000313" key="1">
    <source>
        <dbReference type="EMBL" id="AEP09925.1"/>
    </source>
</evidence>
<dbReference type="AlphaFoldDB" id="G2KQJ7"/>
<organism evidence="1 2">
    <name type="scientific">Micavibrio aeruginosavorus (strain ARL-13)</name>
    <dbReference type="NCBI Taxonomy" id="856793"/>
    <lineage>
        <taxon>Bacteria</taxon>
        <taxon>Pseudomonadati</taxon>
        <taxon>Bdellovibrionota</taxon>
        <taxon>Bdellovibrionia</taxon>
        <taxon>Bdellovibrionales</taxon>
        <taxon>Pseudobdellovibrionaceae</taxon>
        <taxon>Micavibrio</taxon>
    </lineage>
</organism>